<dbReference type="EMBL" id="CP144090">
    <property type="protein sequence ID" value="WWD09327.1"/>
    <property type="molecule type" value="Genomic_DNA"/>
</dbReference>
<name>A0AAX4KSV7_9TREE</name>
<dbReference type="Proteomes" id="UP001358614">
    <property type="component" value="Chromosome 2"/>
</dbReference>
<accession>A0AAX4KSV7</accession>
<dbReference type="RefSeq" id="XP_066087294.1">
    <property type="nucleotide sequence ID" value="XM_066231197.1"/>
</dbReference>
<organism evidence="1 2">
    <name type="scientific">Kwoniella europaea PYCC6329</name>
    <dbReference type="NCBI Taxonomy" id="1423913"/>
    <lineage>
        <taxon>Eukaryota</taxon>
        <taxon>Fungi</taxon>
        <taxon>Dikarya</taxon>
        <taxon>Basidiomycota</taxon>
        <taxon>Agaricomycotina</taxon>
        <taxon>Tremellomycetes</taxon>
        <taxon>Tremellales</taxon>
        <taxon>Cryptococcaceae</taxon>
        <taxon>Kwoniella</taxon>
    </lineage>
</organism>
<protein>
    <submittedName>
        <fullName evidence="1">Uncharacterized protein</fullName>
    </submittedName>
</protein>
<dbReference type="GeneID" id="91106251"/>
<keyword evidence="2" id="KW-1185">Reference proteome</keyword>
<evidence type="ECO:0000313" key="2">
    <source>
        <dbReference type="Proteomes" id="UP001358614"/>
    </source>
</evidence>
<gene>
    <name evidence="1" type="ORF">V865_007450</name>
</gene>
<dbReference type="KEGG" id="ker:91106251"/>
<sequence length="300" mass="33258">MFALLTLARPAIAATLANRSKDYEWLQDKKAVAERYAKTANKPYAIIQHVNDEGVTSPVTLLNGPWLYSIVYGENKNASHVTARGTQGSFDLSNAVIVFPEGSNETLAKRADWTFDTSVNILGLQVGVQTKCDSNCKGVVIGSTLLYLAYNAFETWLGSGTGSASRTDTENKRKRTTWYMYYTMQVANEYDNQWPSTTDVQGVFWEMMVFQDKNNLKNYAVSAVQGQAHSFEFDTGRVVVDTSFCLWPSGGSCDTPDYPWAIGSDLGIDTTHDDGKQRICYGQPLFDKDNGELACNGVNY</sequence>
<evidence type="ECO:0000313" key="1">
    <source>
        <dbReference type="EMBL" id="WWD09327.1"/>
    </source>
</evidence>
<reference evidence="1 2" key="1">
    <citation type="submission" date="2024-01" db="EMBL/GenBank/DDBJ databases">
        <title>Comparative genomics of Cryptococcus and Kwoniella reveals pathogenesis evolution and contrasting modes of karyotype evolution via chromosome fusion or intercentromeric recombination.</title>
        <authorList>
            <person name="Coelho M.A."/>
            <person name="David-Palma M."/>
            <person name="Shea T."/>
            <person name="Bowers K."/>
            <person name="McGinley-Smith S."/>
            <person name="Mohammad A.W."/>
            <person name="Gnirke A."/>
            <person name="Yurkov A.M."/>
            <person name="Nowrousian M."/>
            <person name="Sun S."/>
            <person name="Cuomo C.A."/>
            <person name="Heitman J."/>
        </authorList>
    </citation>
    <scope>NUCLEOTIDE SEQUENCE [LARGE SCALE GENOMIC DNA]</scope>
    <source>
        <strain evidence="1 2">PYCC6329</strain>
    </source>
</reference>
<dbReference type="AlphaFoldDB" id="A0AAX4KSV7"/>
<proteinExistence type="predicted"/>